<dbReference type="SUPFAM" id="SSF52833">
    <property type="entry name" value="Thioredoxin-like"/>
    <property type="match status" value="1"/>
</dbReference>
<feature type="domain" description="Thioredoxin" evidence="6">
    <location>
        <begin position="1"/>
        <end position="160"/>
    </location>
</feature>
<reference evidence="7 8" key="2">
    <citation type="journal article" date="2016" name="Environ. Microbiol. Rep.">
        <title>Metagenomic evidence for the presence of phototrophic Gemmatimonadetes bacteria in diverse environments.</title>
        <authorList>
            <person name="Zeng Y."/>
            <person name="Baumbach J."/>
            <person name="Barbosa E.G."/>
            <person name="Azevedo V."/>
            <person name="Zhang C."/>
            <person name="Koblizek M."/>
        </authorList>
    </citation>
    <scope>NUCLEOTIDE SEQUENCE [LARGE SCALE GENOMIC DNA]</scope>
    <source>
        <strain evidence="7 8">AP64</strain>
    </source>
</reference>
<keyword evidence="8" id="KW-1185">Reference proteome</keyword>
<dbReference type="PROSITE" id="PS51355">
    <property type="entry name" value="GLUTATHIONE_PEROXID_3"/>
    <property type="match status" value="1"/>
</dbReference>
<evidence type="ECO:0000313" key="7">
    <source>
        <dbReference type="EMBL" id="AMW04480.1"/>
    </source>
</evidence>
<name>A0A143BJ31_9BACT</name>
<dbReference type="CDD" id="cd00340">
    <property type="entry name" value="GSH_Peroxidase"/>
    <property type="match status" value="1"/>
</dbReference>
<evidence type="ECO:0000256" key="2">
    <source>
        <dbReference type="ARBA" id="ARBA00022559"/>
    </source>
</evidence>
<keyword evidence="3 5" id="KW-0560">Oxidoreductase</keyword>
<accession>A0A143BJ31</accession>
<evidence type="ECO:0000256" key="4">
    <source>
        <dbReference type="PIRSR" id="PIRSR000303-1"/>
    </source>
</evidence>
<keyword evidence="2 5" id="KW-0575">Peroxidase</keyword>
<evidence type="ECO:0000256" key="1">
    <source>
        <dbReference type="ARBA" id="ARBA00006926"/>
    </source>
</evidence>
<dbReference type="InterPro" id="IPR029759">
    <property type="entry name" value="GPX_AS"/>
</dbReference>
<organism evidence="7 8">
    <name type="scientific">Gemmatimonas phototrophica</name>
    <dbReference type="NCBI Taxonomy" id="1379270"/>
    <lineage>
        <taxon>Bacteria</taxon>
        <taxon>Pseudomonadati</taxon>
        <taxon>Gemmatimonadota</taxon>
        <taxon>Gemmatimonadia</taxon>
        <taxon>Gemmatimonadales</taxon>
        <taxon>Gemmatimonadaceae</taxon>
        <taxon>Gemmatimonas</taxon>
    </lineage>
</organism>
<gene>
    <name evidence="7" type="ORF">GEMMAAP_05750</name>
</gene>
<dbReference type="GO" id="GO:0034599">
    <property type="term" value="P:cellular response to oxidative stress"/>
    <property type="evidence" value="ECO:0007669"/>
    <property type="project" value="TreeGrafter"/>
</dbReference>
<feature type="active site" evidence="4">
    <location>
        <position position="36"/>
    </location>
</feature>
<dbReference type="PANTHER" id="PTHR11592:SF78">
    <property type="entry name" value="GLUTATHIONE PEROXIDASE"/>
    <property type="match status" value="1"/>
</dbReference>
<dbReference type="PROSITE" id="PS51352">
    <property type="entry name" value="THIOREDOXIN_2"/>
    <property type="match status" value="1"/>
</dbReference>
<sequence length="161" mass="17430">MSTLTDFDLVALDGAPLPLAPLAGRVVLLVNVASMCGFTPQYAGLEKLWRDYEAKGLTIIGCPCDQFGHQEPGSADEIASFCNVRYGVTFPLSAKLDVNGDQAHPLWQWMREAEPGVLGTTAVKWNFTKFLIGRDGQVMKRYAPTATPESLVADIDAALKA</sequence>
<dbReference type="KEGG" id="gph:GEMMAAP_05750"/>
<dbReference type="InterPro" id="IPR013766">
    <property type="entry name" value="Thioredoxin_domain"/>
</dbReference>
<dbReference type="FunFam" id="3.40.30.10:FF:000010">
    <property type="entry name" value="Glutathione peroxidase"/>
    <property type="match status" value="1"/>
</dbReference>
<proteinExistence type="inferred from homology"/>
<dbReference type="InterPro" id="IPR036249">
    <property type="entry name" value="Thioredoxin-like_sf"/>
</dbReference>
<dbReference type="EMBL" id="CP011454">
    <property type="protein sequence ID" value="AMW04480.1"/>
    <property type="molecule type" value="Genomic_DNA"/>
</dbReference>
<dbReference type="Proteomes" id="UP000076404">
    <property type="component" value="Chromosome"/>
</dbReference>
<dbReference type="GO" id="GO:0004601">
    <property type="term" value="F:peroxidase activity"/>
    <property type="evidence" value="ECO:0007669"/>
    <property type="project" value="UniProtKB-KW"/>
</dbReference>
<dbReference type="PIRSF" id="PIRSF000303">
    <property type="entry name" value="Glutathion_perox"/>
    <property type="match status" value="1"/>
</dbReference>
<dbReference type="eggNOG" id="COG0386">
    <property type="taxonomic scope" value="Bacteria"/>
</dbReference>
<reference evidence="7 8" key="1">
    <citation type="journal article" date="2014" name="Proc. Natl. Acad. Sci. U.S.A.">
        <title>Functional type 2 photosynthetic reaction centers found in the rare bacterial phylum Gemmatimonadetes.</title>
        <authorList>
            <person name="Zeng Y."/>
            <person name="Feng F."/>
            <person name="Medova H."/>
            <person name="Dean J."/>
            <person name="Koblizek M."/>
        </authorList>
    </citation>
    <scope>NUCLEOTIDE SEQUENCE [LARGE SCALE GENOMIC DNA]</scope>
    <source>
        <strain evidence="7 8">AP64</strain>
    </source>
</reference>
<evidence type="ECO:0000259" key="6">
    <source>
        <dbReference type="PROSITE" id="PS51352"/>
    </source>
</evidence>
<dbReference type="PANTHER" id="PTHR11592">
    <property type="entry name" value="GLUTATHIONE PEROXIDASE"/>
    <property type="match status" value="1"/>
</dbReference>
<dbReference type="OrthoDB" id="9789406at2"/>
<dbReference type="Gene3D" id="3.40.30.10">
    <property type="entry name" value="Glutaredoxin"/>
    <property type="match status" value="1"/>
</dbReference>
<dbReference type="PRINTS" id="PR01011">
    <property type="entry name" value="GLUTPROXDASE"/>
</dbReference>
<dbReference type="Pfam" id="PF00255">
    <property type="entry name" value="GSHPx"/>
    <property type="match status" value="1"/>
</dbReference>
<dbReference type="STRING" id="1379270.GEMMAAP_05750"/>
<dbReference type="InterPro" id="IPR000889">
    <property type="entry name" value="Glutathione_peroxidase"/>
</dbReference>
<evidence type="ECO:0000256" key="5">
    <source>
        <dbReference type="RuleBase" id="RU000499"/>
    </source>
</evidence>
<protein>
    <recommendedName>
        <fullName evidence="5">Glutathione peroxidase</fullName>
    </recommendedName>
</protein>
<dbReference type="AlphaFoldDB" id="A0A143BJ31"/>
<dbReference type="RefSeq" id="WP_026849852.1">
    <property type="nucleotide sequence ID" value="NZ_CP011454.1"/>
</dbReference>
<comment type="similarity">
    <text evidence="1 5">Belongs to the glutathione peroxidase family.</text>
</comment>
<dbReference type="PROSITE" id="PS00460">
    <property type="entry name" value="GLUTATHIONE_PEROXID_1"/>
    <property type="match status" value="1"/>
</dbReference>
<evidence type="ECO:0000313" key="8">
    <source>
        <dbReference type="Proteomes" id="UP000076404"/>
    </source>
</evidence>
<evidence type="ECO:0000256" key="3">
    <source>
        <dbReference type="ARBA" id="ARBA00023002"/>
    </source>
</evidence>